<keyword evidence="2" id="KW-1185">Reference proteome</keyword>
<dbReference type="Proteomes" id="UP000789901">
    <property type="component" value="Unassembled WGS sequence"/>
</dbReference>
<sequence>MSDLKIQSDNTIYLIQTDDENIKKVSYSSNKGYIEVVIDKKLKMSVSKDDTVKDSSKLLGSYGVHPSSTSEKFNAENTIFVEARVPELNLMPLYFYNFQLEVIICFCY</sequence>
<evidence type="ECO:0000313" key="2">
    <source>
        <dbReference type="Proteomes" id="UP000789901"/>
    </source>
</evidence>
<organism evidence="1 2">
    <name type="scientific">Gigaspora margarita</name>
    <dbReference type="NCBI Taxonomy" id="4874"/>
    <lineage>
        <taxon>Eukaryota</taxon>
        <taxon>Fungi</taxon>
        <taxon>Fungi incertae sedis</taxon>
        <taxon>Mucoromycota</taxon>
        <taxon>Glomeromycotina</taxon>
        <taxon>Glomeromycetes</taxon>
        <taxon>Diversisporales</taxon>
        <taxon>Gigasporaceae</taxon>
        <taxon>Gigaspora</taxon>
    </lineage>
</organism>
<evidence type="ECO:0000313" key="1">
    <source>
        <dbReference type="EMBL" id="CAG8817833.1"/>
    </source>
</evidence>
<protein>
    <submittedName>
        <fullName evidence="1">32390_t:CDS:1</fullName>
    </submittedName>
</protein>
<proteinExistence type="predicted"/>
<name>A0ABN7W7P3_GIGMA</name>
<accession>A0ABN7W7P3</accession>
<reference evidence="1 2" key="1">
    <citation type="submission" date="2021-06" db="EMBL/GenBank/DDBJ databases">
        <authorList>
            <person name="Kallberg Y."/>
            <person name="Tangrot J."/>
            <person name="Rosling A."/>
        </authorList>
    </citation>
    <scope>NUCLEOTIDE SEQUENCE [LARGE SCALE GENOMIC DNA]</scope>
    <source>
        <strain evidence="1 2">120-4 pot B 10/14</strain>
    </source>
</reference>
<gene>
    <name evidence="1" type="ORF">GMARGA_LOCUS26900</name>
</gene>
<dbReference type="EMBL" id="CAJVQB010032085">
    <property type="protein sequence ID" value="CAG8817833.1"/>
    <property type="molecule type" value="Genomic_DNA"/>
</dbReference>
<comment type="caution">
    <text evidence="1">The sequence shown here is derived from an EMBL/GenBank/DDBJ whole genome shotgun (WGS) entry which is preliminary data.</text>
</comment>